<organism evidence="2 3">
    <name type="scientific">Ignisphaera cupida</name>
    <dbReference type="NCBI Taxonomy" id="3050454"/>
    <lineage>
        <taxon>Archaea</taxon>
        <taxon>Thermoproteota</taxon>
        <taxon>Thermoprotei</taxon>
        <taxon>Desulfurococcales</taxon>
        <taxon>Desulfurococcaceae</taxon>
        <taxon>Ignisphaera</taxon>
    </lineage>
</organism>
<dbReference type="Gene3D" id="2.60.40.10">
    <property type="entry name" value="Immunoglobulins"/>
    <property type="match status" value="1"/>
</dbReference>
<proteinExistence type="predicted"/>
<sequence>MRIVKGDLSAPVLAIIVTIGIIAAGLILLAWFWWFAPTAGKTGTLVVVGTPVVNCSKGQSTSQSTLYITLKNVGNENITVSYIVLGGKQTNQFDTSTNEVTVPAGSAKTIKATFNGDVCGTGKTVDGFVATTAGTYSFTAYVVKSS</sequence>
<name>A0ABD4Z6V8_9CREN</name>
<keyword evidence="1" id="KW-0472">Membrane</keyword>
<comment type="caution">
    <text evidence="2">The sequence shown here is derived from an EMBL/GenBank/DDBJ whole genome shotgun (WGS) entry which is preliminary data.</text>
</comment>
<keyword evidence="1" id="KW-0812">Transmembrane</keyword>
<reference evidence="2 3" key="1">
    <citation type="submission" date="2023-05" db="EMBL/GenBank/DDBJ databases">
        <title>A new hyperthermophilic archaea 'Ignisphaera cupida' sp. nov. and description of the family 'Ignisphaeraceae' fam. nov.</title>
        <authorList>
            <person name="Podosokorskaya O.A."/>
            <person name="Elcheninov A.G."/>
            <person name="Klukina A."/>
            <person name="Merkel A.Y."/>
        </authorList>
    </citation>
    <scope>NUCLEOTIDE SEQUENCE [LARGE SCALE GENOMIC DNA]</scope>
    <source>
        <strain evidence="2 3">4213-co</strain>
    </source>
</reference>
<evidence type="ECO:0000313" key="3">
    <source>
        <dbReference type="Proteomes" id="UP001529235"/>
    </source>
</evidence>
<dbReference type="Proteomes" id="UP001529235">
    <property type="component" value="Unassembled WGS sequence"/>
</dbReference>
<keyword evidence="3" id="KW-1185">Reference proteome</keyword>
<evidence type="ECO:0000256" key="1">
    <source>
        <dbReference type="SAM" id="Phobius"/>
    </source>
</evidence>
<feature type="transmembrane region" description="Helical" evidence="1">
    <location>
        <begin position="12"/>
        <end position="34"/>
    </location>
</feature>
<evidence type="ECO:0008006" key="4">
    <source>
        <dbReference type="Google" id="ProtNLM"/>
    </source>
</evidence>
<dbReference type="AlphaFoldDB" id="A0ABD4Z6V8"/>
<protein>
    <recommendedName>
        <fullName evidence="4">CARDB domain-containing protein</fullName>
    </recommendedName>
</protein>
<dbReference type="RefSeq" id="WP_285273657.1">
    <property type="nucleotide sequence ID" value="NZ_JASNVW010000002.1"/>
</dbReference>
<gene>
    <name evidence="2" type="ORF">QPL79_04845</name>
</gene>
<accession>A0ABD4Z6V8</accession>
<dbReference type="EMBL" id="JASNVW010000002">
    <property type="protein sequence ID" value="MDK6028682.1"/>
    <property type="molecule type" value="Genomic_DNA"/>
</dbReference>
<dbReference type="InterPro" id="IPR013783">
    <property type="entry name" value="Ig-like_fold"/>
</dbReference>
<evidence type="ECO:0000313" key="2">
    <source>
        <dbReference type="EMBL" id="MDK6028682.1"/>
    </source>
</evidence>
<keyword evidence="1" id="KW-1133">Transmembrane helix</keyword>